<reference evidence="2" key="1">
    <citation type="journal article" date="2014" name="Int. J. Syst. Evol. Microbiol.">
        <title>Complete genome of a new Firmicutes species belonging to the dominant human colonic microbiota ('Ruminococcus bicirculans') reveals two chromosomes and a selective capacity to utilize plant glucans.</title>
        <authorList>
            <consortium name="NISC Comparative Sequencing Program"/>
            <person name="Wegmann U."/>
            <person name="Louis P."/>
            <person name="Goesmann A."/>
            <person name="Henrissat B."/>
            <person name="Duncan S.H."/>
            <person name="Flint H.J."/>
        </authorList>
    </citation>
    <scope>NUCLEOTIDE SEQUENCE</scope>
    <source>
        <strain evidence="2">CGMCC 1.12707</strain>
    </source>
</reference>
<dbReference type="EMBL" id="BMFL01000008">
    <property type="protein sequence ID" value="GGE97219.1"/>
    <property type="molecule type" value="Genomic_DNA"/>
</dbReference>
<keyword evidence="3" id="KW-0808">Transferase</keyword>
<reference evidence="4" key="3">
    <citation type="submission" date="2016-11" db="EMBL/GenBank/DDBJ databases">
        <authorList>
            <person name="Varghese N."/>
            <person name="Submissions S."/>
        </authorList>
    </citation>
    <scope>NUCLEOTIDE SEQUENCE [LARGE SCALE GENOMIC DNA]</scope>
    <source>
        <strain evidence="4">DSM 27989</strain>
    </source>
</reference>
<dbReference type="InterPro" id="IPR018775">
    <property type="entry name" value="RlaP"/>
</dbReference>
<reference evidence="5" key="4">
    <citation type="journal article" date="2019" name="Int. J. Syst. Evol. Microbiol.">
        <title>The Global Catalogue of Microorganisms (GCM) 10K type strain sequencing project: providing services to taxonomists for standard genome sequencing and annotation.</title>
        <authorList>
            <consortium name="The Broad Institute Genomics Platform"/>
            <consortium name="The Broad Institute Genome Sequencing Center for Infectious Disease"/>
            <person name="Wu L."/>
            <person name="Ma J."/>
        </authorList>
    </citation>
    <scope>NUCLEOTIDE SEQUENCE [LARGE SCALE GENOMIC DNA]</scope>
    <source>
        <strain evidence="5">CGMCC 1.12707</strain>
    </source>
</reference>
<dbReference type="OrthoDB" id="243791at2"/>
<name>A0A1M6YHG4_9FLAO</name>
<dbReference type="PANTHER" id="PTHR34817">
    <property type="entry name" value="NUCLEOTIDYLTRANSFERASE"/>
    <property type="match status" value="1"/>
</dbReference>
<dbReference type="STRING" id="1434701.SAMN05443634_106256"/>
<organism evidence="3 4">
    <name type="scientific">Chishuiella changwenlii</name>
    <dbReference type="NCBI Taxonomy" id="1434701"/>
    <lineage>
        <taxon>Bacteria</taxon>
        <taxon>Pseudomonadati</taxon>
        <taxon>Bacteroidota</taxon>
        <taxon>Flavobacteriia</taxon>
        <taxon>Flavobacteriales</taxon>
        <taxon>Weeksellaceae</taxon>
        <taxon>Chishuiella</taxon>
    </lineage>
</organism>
<keyword evidence="5" id="KW-1185">Reference proteome</keyword>
<dbReference type="GO" id="GO:0016740">
    <property type="term" value="F:transferase activity"/>
    <property type="evidence" value="ECO:0007669"/>
    <property type="project" value="UniProtKB-KW"/>
</dbReference>
<dbReference type="EMBL" id="FRBH01000006">
    <property type="protein sequence ID" value="SHL17686.1"/>
    <property type="molecule type" value="Genomic_DNA"/>
</dbReference>
<dbReference type="Pfam" id="PF10127">
    <property type="entry name" value="RlaP"/>
    <property type="match status" value="1"/>
</dbReference>
<evidence type="ECO:0000313" key="5">
    <source>
        <dbReference type="Proteomes" id="UP000650994"/>
    </source>
</evidence>
<proteinExistence type="predicted"/>
<dbReference type="RefSeq" id="WP_072932003.1">
    <property type="nucleotide sequence ID" value="NZ_BMFL01000008.1"/>
</dbReference>
<reference evidence="2" key="5">
    <citation type="submission" date="2024-05" db="EMBL/GenBank/DDBJ databases">
        <authorList>
            <person name="Sun Q."/>
            <person name="Zhou Y."/>
        </authorList>
    </citation>
    <scope>NUCLEOTIDE SEQUENCE</scope>
    <source>
        <strain evidence="2">CGMCC 1.12707</strain>
    </source>
</reference>
<dbReference type="AlphaFoldDB" id="A0A1M6YHG4"/>
<evidence type="ECO:0000313" key="2">
    <source>
        <dbReference type="EMBL" id="GGE97219.1"/>
    </source>
</evidence>
<evidence type="ECO:0000256" key="1">
    <source>
        <dbReference type="SAM" id="Coils"/>
    </source>
</evidence>
<dbReference type="PANTHER" id="PTHR34817:SF1">
    <property type="entry name" value="NUCLEOTIDYLTRANSFERASE"/>
    <property type="match status" value="1"/>
</dbReference>
<protein>
    <submittedName>
        <fullName evidence="3">Predicted nucleotidyltransferase</fullName>
    </submittedName>
</protein>
<sequence length="353" mass="41689">MKLTIETLKSNNLILFECISGSKAHNLATEKSDTDIRGVFYLPKEHFFGLEYHAQISNESNDIVYYEIGRFIELLLKNNPACLEILATPEEFILYKSPLLKDSNYKEFITDDVKKTFLGYALSQTKKAKGLNKKFLNPMDIERKIVLDFCYCILDGKTIKLNEWLNIKHYKQLFCGLSKVNHIKDLYTLYYNEELNYKGFIKDENSNDIRLSEIPKNEIPVGYFIFQKDEYSSYCVKYKEYWEWIKLRNEDRYTTNVEHDKGYDSKNMMHTIRLLRVAKELLLTGNLNVKRVDDRENLLAIKNGEYSYDEVMIMVEKLQSEIEEISSKKKFATSSNVEKHTKFLINLRTKLYE</sequence>
<evidence type="ECO:0000313" key="3">
    <source>
        <dbReference type="EMBL" id="SHL17686.1"/>
    </source>
</evidence>
<feature type="coiled-coil region" evidence="1">
    <location>
        <begin position="308"/>
        <end position="335"/>
    </location>
</feature>
<reference evidence="3" key="2">
    <citation type="submission" date="2016-11" db="EMBL/GenBank/DDBJ databases">
        <authorList>
            <person name="Jaros S."/>
            <person name="Januszkiewicz K."/>
            <person name="Wedrychowicz H."/>
        </authorList>
    </citation>
    <scope>NUCLEOTIDE SEQUENCE [LARGE SCALE GENOMIC DNA]</scope>
    <source>
        <strain evidence="3">DSM 27989</strain>
    </source>
</reference>
<evidence type="ECO:0000313" key="4">
    <source>
        <dbReference type="Proteomes" id="UP000184120"/>
    </source>
</evidence>
<dbReference type="Proteomes" id="UP000650994">
    <property type="component" value="Unassembled WGS sequence"/>
</dbReference>
<gene>
    <name evidence="2" type="ORF">GCM10010984_13440</name>
    <name evidence="3" type="ORF">SAMN05443634_106256</name>
</gene>
<dbReference type="Proteomes" id="UP000184120">
    <property type="component" value="Unassembled WGS sequence"/>
</dbReference>
<accession>A0A1M6YHG4</accession>
<keyword evidence="1" id="KW-0175">Coiled coil</keyword>